<accession>A0ABU7CLS3</accession>
<evidence type="ECO:0000313" key="1">
    <source>
        <dbReference type="EMBL" id="MED6263071.1"/>
    </source>
</evidence>
<comment type="caution">
    <text evidence="1">The sequence shown here is derived from an EMBL/GenBank/DDBJ whole genome shotgun (WGS) entry which is preliminary data.</text>
</comment>
<protein>
    <submittedName>
        <fullName evidence="1">Uncharacterized protein</fullName>
    </submittedName>
</protein>
<name>A0ABU7CLS3_9TELE</name>
<dbReference type="EMBL" id="JAHUTJ010000016">
    <property type="protein sequence ID" value="MED6263071.1"/>
    <property type="molecule type" value="Genomic_DNA"/>
</dbReference>
<gene>
    <name evidence="1" type="ORF">CHARACLAT_000519</name>
</gene>
<sequence length="68" mass="7986">MLKQYKKERPGAVAANGEQVSQLLFFRGHSAVEMLIYFNTKRKGQVLWQQMESWSHSFFSLEVAFFVQ</sequence>
<organism evidence="1 2">
    <name type="scientific">Characodon lateralis</name>
    <dbReference type="NCBI Taxonomy" id="208331"/>
    <lineage>
        <taxon>Eukaryota</taxon>
        <taxon>Metazoa</taxon>
        <taxon>Chordata</taxon>
        <taxon>Craniata</taxon>
        <taxon>Vertebrata</taxon>
        <taxon>Euteleostomi</taxon>
        <taxon>Actinopterygii</taxon>
        <taxon>Neopterygii</taxon>
        <taxon>Teleostei</taxon>
        <taxon>Neoteleostei</taxon>
        <taxon>Acanthomorphata</taxon>
        <taxon>Ovalentaria</taxon>
        <taxon>Atherinomorphae</taxon>
        <taxon>Cyprinodontiformes</taxon>
        <taxon>Goodeidae</taxon>
        <taxon>Characodon</taxon>
    </lineage>
</organism>
<dbReference type="Proteomes" id="UP001352852">
    <property type="component" value="Unassembled WGS sequence"/>
</dbReference>
<keyword evidence="2" id="KW-1185">Reference proteome</keyword>
<evidence type="ECO:0000313" key="2">
    <source>
        <dbReference type="Proteomes" id="UP001352852"/>
    </source>
</evidence>
<proteinExistence type="predicted"/>
<reference evidence="1 2" key="1">
    <citation type="submission" date="2021-06" db="EMBL/GenBank/DDBJ databases">
        <authorList>
            <person name="Palmer J.M."/>
        </authorList>
    </citation>
    <scope>NUCLEOTIDE SEQUENCE [LARGE SCALE GENOMIC DNA]</scope>
    <source>
        <strain evidence="1 2">CL_MEX2019</strain>
        <tissue evidence="1">Muscle</tissue>
    </source>
</reference>